<evidence type="ECO:0000313" key="2">
    <source>
        <dbReference type="EMBL" id="QOE56581.1"/>
    </source>
</evidence>
<keyword evidence="1" id="KW-1133">Transmembrane helix</keyword>
<dbReference type="AlphaFoldDB" id="A0A866UCD3"/>
<dbReference type="EMBL" id="MT254059">
    <property type="protein sequence ID" value="QOE56581.1"/>
    <property type="molecule type" value="Genomic_DNA"/>
</dbReference>
<accession>A0A866UCD3</accession>
<evidence type="ECO:0000256" key="1">
    <source>
        <dbReference type="SAM" id="Phobius"/>
    </source>
</evidence>
<keyword evidence="1" id="KW-0812">Transmembrane</keyword>
<feature type="transmembrane region" description="Helical" evidence="1">
    <location>
        <begin position="48"/>
        <end position="71"/>
    </location>
</feature>
<feature type="transmembrane region" description="Helical" evidence="1">
    <location>
        <begin position="21"/>
        <end position="42"/>
    </location>
</feature>
<keyword evidence="1" id="KW-0472">Membrane</keyword>
<keyword evidence="2" id="KW-0496">Mitochondrion</keyword>
<sequence length="90" mass="10079">MGVCFFSLLHLFFQMQYFMNLLLVFEVLSLCVFLMCLCLGNIYGSSVMIYFCMVILCLAVSESVMGLAVLVNCSRFSSSSSVKSFSFLGF</sequence>
<dbReference type="Gene3D" id="1.10.287.3510">
    <property type="match status" value="1"/>
</dbReference>
<reference evidence="2" key="1">
    <citation type="submission" date="2020-03" db="EMBL/GenBank/DDBJ databases">
        <title>the complete mitochondrial genome sequence of Antigona lamellaris.</title>
        <authorList>
            <person name="Zhong S."/>
        </authorList>
    </citation>
    <scope>NUCLEOTIDE SEQUENCE</scope>
</reference>
<geneLocation type="mitochondrion" evidence="2"/>
<protein>
    <submittedName>
        <fullName evidence="2">NADH dehydrogenase subunit 4L</fullName>
    </submittedName>
</protein>
<gene>
    <name evidence="2" type="primary">nad4l</name>
</gene>
<name>A0A866UCD3_9BIVA</name>
<proteinExistence type="predicted"/>
<organism evidence="2">
    <name type="scientific">Antigona lamellaris</name>
    <dbReference type="NCBI Taxonomy" id="345433"/>
    <lineage>
        <taxon>Eukaryota</taxon>
        <taxon>Metazoa</taxon>
        <taxon>Spiralia</taxon>
        <taxon>Lophotrochozoa</taxon>
        <taxon>Mollusca</taxon>
        <taxon>Bivalvia</taxon>
        <taxon>Autobranchia</taxon>
        <taxon>Heteroconchia</taxon>
        <taxon>Euheterodonta</taxon>
        <taxon>Imparidentia</taxon>
        <taxon>Neoheterodontei</taxon>
        <taxon>Venerida</taxon>
        <taxon>Veneroidea</taxon>
        <taxon>Veneridae</taxon>
        <taxon>Antigona</taxon>
    </lineage>
</organism>